<dbReference type="InterPro" id="IPR029044">
    <property type="entry name" value="Nucleotide-diphossugar_trans"/>
</dbReference>
<dbReference type="Pfam" id="PF00535">
    <property type="entry name" value="Glycos_transf_2"/>
    <property type="match status" value="1"/>
</dbReference>
<comment type="similarity">
    <text evidence="1">Belongs to the glycosyltransferase 2 family.</text>
</comment>
<dbReference type="RefSeq" id="WP_105044949.1">
    <property type="nucleotide sequence ID" value="NZ_CP150662.1"/>
</dbReference>
<dbReference type="Gene3D" id="3.90.550.10">
    <property type="entry name" value="Spore Coat Polysaccharide Biosynthesis Protein SpsA, Chain A"/>
    <property type="match status" value="1"/>
</dbReference>
<sequence length="322" mass="37869">MKINLSVPKVCVITLNYNQKDYTKDCINSLLKSTYLNFEVLLVDNGSSQENFTKLENELPNDNRLIISRLEENIGYVGGINHGLLKASEKDFEYFLIMNNDTLIDENAIKELIITAEKHNGNAIVSGKVYNYDEKDTLQYIGNVYSDRKGILDYKSPIKNRREKDVGQFDTEMEMAMTDDIMWVIPRKIFKDIGYYSDYFYLYGEQTDYAIKAQKKGYRLIYSPKAKIWHKGGITTTNGNKKSARIIYWTTFATLKIAKLHFTKNESKKFFRQWLLRMTIKRILYFFKRKENFTILKAHTLAIIHFCFWSKIKYTDNGYNPF</sequence>
<feature type="domain" description="Glycosyltransferase 2-like" evidence="4">
    <location>
        <begin position="11"/>
        <end position="193"/>
    </location>
</feature>
<evidence type="ECO:0000256" key="2">
    <source>
        <dbReference type="ARBA" id="ARBA00022676"/>
    </source>
</evidence>
<dbReference type="PANTHER" id="PTHR43179">
    <property type="entry name" value="RHAMNOSYLTRANSFERASE WBBL"/>
    <property type="match status" value="1"/>
</dbReference>
<keyword evidence="6" id="KW-1185">Reference proteome</keyword>
<keyword evidence="3" id="KW-0808">Transferase</keyword>
<dbReference type="OrthoDB" id="597270at2"/>
<reference evidence="5 6" key="1">
    <citation type="submission" date="2016-12" db="EMBL/GenBank/DDBJ databases">
        <title>Trade-off between light-utilization and light-protection in marine flavobacteria.</title>
        <authorList>
            <person name="Kumagai Y."/>
            <person name="Yoshizawa S."/>
            <person name="Kogure K."/>
            <person name="Iwasaki W."/>
        </authorList>
    </citation>
    <scope>NUCLEOTIDE SEQUENCE [LARGE SCALE GENOMIC DNA]</scope>
    <source>
        <strain evidence="5 6">KCTC 22729</strain>
    </source>
</reference>
<gene>
    <name evidence="5" type="ORF">BTO13_00220</name>
</gene>
<evidence type="ECO:0000256" key="3">
    <source>
        <dbReference type="ARBA" id="ARBA00022679"/>
    </source>
</evidence>
<evidence type="ECO:0000259" key="4">
    <source>
        <dbReference type="Pfam" id="PF00535"/>
    </source>
</evidence>
<dbReference type="GO" id="GO:0016757">
    <property type="term" value="F:glycosyltransferase activity"/>
    <property type="evidence" value="ECO:0007669"/>
    <property type="project" value="UniProtKB-KW"/>
</dbReference>
<dbReference type="PANTHER" id="PTHR43179:SF12">
    <property type="entry name" value="GALACTOFURANOSYLTRANSFERASE GLFT2"/>
    <property type="match status" value="1"/>
</dbReference>
<accession>A0A2S7W8Q8</accession>
<dbReference type="CDD" id="cd04186">
    <property type="entry name" value="GT_2_like_c"/>
    <property type="match status" value="1"/>
</dbReference>
<dbReference type="SUPFAM" id="SSF53448">
    <property type="entry name" value="Nucleotide-diphospho-sugar transferases"/>
    <property type="match status" value="1"/>
</dbReference>
<dbReference type="EMBL" id="MSCL01000001">
    <property type="protein sequence ID" value="PQJ73796.1"/>
    <property type="molecule type" value="Genomic_DNA"/>
</dbReference>
<evidence type="ECO:0000313" key="6">
    <source>
        <dbReference type="Proteomes" id="UP000237608"/>
    </source>
</evidence>
<organism evidence="5 6">
    <name type="scientific">Polaribacter gangjinensis</name>
    <dbReference type="NCBI Taxonomy" id="574710"/>
    <lineage>
        <taxon>Bacteria</taxon>
        <taxon>Pseudomonadati</taxon>
        <taxon>Bacteroidota</taxon>
        <taxon>Flavobacteriia</taxon>
        <taxon>Flavobacteriales</taxon>
        <taxon>Flavobacteriaceae</taxon>
    </lineage>
</organism>
<dbReference type="AlphaFoldDB" id="A0A2S7W8Q8"/>
<dbReference type="InterPro" id="IPR001173">
    <property type="entry name" value="Glyco_trans_2-like"/>
</dbReference>
<comment type="caution">
    <text evidence="5">The sequence shown here is derived from an EMBL/GenBank/DDBJ whole genome shotgun (WGS) entry which is preliminary data.</text>
</comment>
<protein>
    <recommendedName>
        <fullName evidence="4">Glycosyltransferase 2-like domain-containing protein</fullName>
    </recommendedName>
</protein>
<evidence type="ECO:0000313" key="5">
    <source>
        <dbReference type="EMBL" id="PQJ73796.1"/>
    </source>
</evidence>
<keyword evidence="2" id="KW-0328">Glycosyltransferase</keyword>
<dbReference type="Proteomes" id="UP000237608">
    <property type="component" value="Unassembled WGS sequence"/>
</dbReference>
<evidence type="ECO:0000256" key="1">
    <source>
        <dbReference type="ARBA" id="ARBA00006739"/>
    </source>
</evidence>
<proteinExistence type="inferred from homology"/>
<name>A0A2S7W8Q8_9FLAO</name>